<proteinExistence type="predicted"/>
<feature type="compositionally biased region" description="Polar residues" evidence="1">
    <location>
        <begin position="42"/>
        <end position="52"/>
    </location>
</feature>
<reference evidence="3" key="1">
    <citation type="journal article" date="2017" name="Med. Chem. Commun.">
        <title>Nonomuraea sp. ATCC 55076 harbours the largest actinomycete chromosome to date and the kistamicin biosynthetic gene cluster.</title>
        <authorList>
            <person name="Nazari B."/>
            <person name="Forneris C.C."/>
            <person name="Gibson M.I."/>
            <person name="Moon K."/>
            <person name="Schramma K.R."/>
            <person name="Seyedsayamdost M.R."/>
        </authorList>
    </citation>
    <scope>NUCLEOTIDE SEQUENCE [LARGE SCALE GENOMIC DNA]</scope>
    <source>
        <strain evidence="3">ATCC 55076</strain>
    </source>
</reference>
<name>A0A1U9ZQA1_9ACTN</name>
<evidence type="ECO:0000313" key="2">
    <source>
        <dbReference type="EMBL" id="AQZ60116.1"/>
    </source>
</evidence>
<feature type="compositionally biased region" description="Polar residues" evidence="1">
    <location>
        <begin position="1"/>
        <end position="10"/>
    </location>
</feature>
<protein>
    <submittedName>
        <fullName evidence="2">Uncharacterized protein</fullName>
    </submittedName>
</protein>
<feature type="compositionally biased region" description="Basic and acidic residues" evidence="1">
    <location>
        <begin position="11"/>
        <end position="23"/>
    </location>
</feature>
<organism evidence="2 3">
    <name type="scientific">[Actinomadura] parvosata subsp. kistnae</name>
    <dbReference type="NCBI Taxonomy" id="1909395"/>
    <lineage>
        <taxon>Bacteria</taxon>
        <taxon>Bacillati</taxon>
        <taxon>Actinomycetota</taxon>
        <taxon>Actinomycetes</taxon>
        <taxon>Streptosporangiales</taxon>
        <taxon>Streptosporangiaceae</taxon>
        <taxon>Nonomuraea</taxon>
    </lineage>
</organism>
<dbReference type="KEGG" id="noa:BKM31_00030"/>
<evidence type="ECO:0000256" key="1">
    <source>
        <dbReference type="SAM" id="MobiDB-lite"/>
    </source>
</evidence>
<accession>A0A1U9ZQA1</accession>
<keyword evidence="3" id="KW-1185">Reference proteome</keyword>
<sequence>MRASSTTPRSTARELSDRPEADRPMVAARSCRSSTEPDSRKSSPTSQPTLTWRQDASALSTCSVGLVCLPVRSWLT</sequence>
<dbReference type="EMBL" id="CP017717">
    <property type="protein sequence ID" value="AQZ60116.1"/>
    <property type="molecule type" value="Genomic_DNA"/>
</dbReference>
<feature type="region of interest" description="Disordered" evidence="1">
    <location>
        <begin position="1"/>
        <end position="52"/>
    </location>
</feature>
<gene>
    <name evidence="2" type="ORF">BKM31_00030</name>
</gene>
<evidence type="ECO:0000313" key="3">
    <source>
        <dbReference type="Proteomes" id="UP000190797"/>
    </source>
</evidence>
<dbReference type="Proteomes" id="UP000190797">
    <property type="component" value="Chromosome"/>
</dbReference>
<dbReference type="AlphaFoldDB" id="A0A1U9ZQA1"/>